<name>A0A078AH77_STYLE</name>
<dbReference type="OrthoDB" id="446074at2759"/>
<dbReference type="InterPro" id="IPR050242">
    <property type="entry name" value="JAMM_MPN+_peptidase_M67A"/>
</dbReference>
<dbReference type="SMART" id="SM00232">
    <property type="entry name" value="JAB_MPN"/>
    <property type="match status" value="1"/>
</dbReference>
<keyword evidence="3" id="KW-1185">Reference proteome</keyword>
<evidence type="ECO:0000259" key="1">
    <source>
        <dbReference type="PROSITE" id="PS50249"/>
    </source>
</evidence>
<reference evidence="2 3" key="1">
    <citation type="submission" date="2014-06" db="EMBL/GenBank/DDBJ databases">
        <authorList>
            <person name="Swart Estienne"/>
        </authorList>
    </citation>
    <scope>NUCLEOTIDE SEQUENCE [LARGE SCALE GENOMIC DNA]</scope>
    <source>
        <strain evidence="2 3">130c</strain>
    </source>
</reference>
<dbReference type="Gene3D" id="3.40.140.10">
    <property type="entry name" value="Cytidine Deaminase, domain 2"/>
    <property type="match status" value="1"/>
</dbReference>
<dbReference type="InParanoid" id="A0A078AH77"/>
<dbReference type="InterPro" id="IPR000555">
    <property type="entry name" value="JAMM/MPN+_dom"/>
</dbReference>
<evidence type="ECO:0000313" key="2">
    <source>
        <dbReference type="EMBL" id="CDW81186.1"/>
    </source>
</evidence>
<dbReference type="Pfam" id="PF01398">
    <property type="entry name" value="JAB"/>
    <property type="match status" value="1"/>
</dbReference>
<accession>A0A078AH77</accession>
<dbReference type="PROSITE" id="PS50249">
    <property type="entry name" value="MPN"/>
    <property type="match status" value="1"/>
</dbReference>
<dbReference type="SUPFAM" id="SSF102712">
    <property type="entry name" value="JAB1/MPN domain"/>
    <property type="match status" value="1"/>
</dbReference>
<gene>
    <name evidence="2" type="primary">Contig14413.g15359</name>
    <name evidence="2" type="ORF">STYLEM_10196</name>
</gene>
<dbReference type="AlphaFoldDB" id="A0A078AH77"/>
<protein>
    <submittedName>
        <fullName evidence="2">Lys-63-specific deubiquitinase brcc36-like</fullName>
    </submittedName>
</protein>
<dbReference type="EMBL" id="CCKQ01009682">
    <property type="protein sequence ID" value="CDW81186.1"/>
    <property type="molecule type" value="Genomic_DNA"/>
</dbReference>
<feature type="domain" description="MPN" evidence="1">
    <location>
        <begin position="53"/>
        <end position="201"/>
    </location>
</feature>
<evidence type="ECO:0000313" key="3">
    <source>
        <dbReference type="Proteomes" id="UP000039865"/>
    </source>
</evidence>
<dbReference type="GO" id="GO:0008237">
    <property type="term" value="F:metallopeptidase activity"/>
    <property type="evidence" value="ECO:0007669"/>
    <property type="project" value="InterPro"/>
</dbReference>
<dbReference type="PANTHER" id="PTHR10410">
    <property type="entry name" value="EUKARYOTIC TRANSLATION INITIATION FACTOR 3 -RELATED"/>
    <property type="match status" value="1"/>
</dbReference>
<dbReference type="Proteomes" id="UP000039865">
    <property type="component" value="Unassembled WGS sequence"/>
</dbReference>
<proteinExistence type="predicted"/>
<dbReference type="InterPro" id="IPR037518">
    <property type="entry name" value="MPN"/>
</dbReference>
<sequence length="324" mass="37296">MRSQNPNEFAPSQYQSFALQQPRQMNRPHQHQHSQHSIQQQQQYIHQSIISEVIITSDVLRSCLFHSYLTQSEEVAGLLLGFKEFDQNGRQTVYCFASIAQQRMIKEKDRVEIDAIQMYEASIEAEALSKENDFSAKVVGWYHSHPNITVFPSQVDINTQFNSQLGGNDSFIGLIFSVFITNNQNNISKTEIIAFQSYEDPNDPGIKKACTIPVKILDHNDFILLYGQVKKHDFFYNVQHIQKILLQEQDQDYKLAQKNLQDKNLQKLTNASSNIGGYCKILENLSNPTDITLSSQHGTRNHKKKNIVRVDQKSHYTWRSSDTG</sequence>
<organism evidence="2 3">
    <name type="scientific">Stylonychia lemnae</name>
    <name type="common">Ciliate</name>
    <dbReference type="NCBI Taxonomy" id="5949"/>
    <lineage>
        <taxon>Eukaryota</taxon>
        <taxon>Sar</taxon>
        <taxon>Alveolata</taxon>
        <taxon>Ciliophora</taxon>
        <taxon>Intramacronucleata</taxon>
        <taxon>Spirotrichea</taxon>
        <taxon>Stichotrichia</taxon>
        <taxon>Sporadotrichida</taxon>
        <taxon>Oxytrichidae</taxon>
        <taxon>Stylonychinae</taxon>
        <taxon>Stylonychia</taxon>
    </lineage>
</organism>